<protein>
    <submittedName>
        <fullName evidence="1">YdeI/OmpD-associated family protein</fullName>
    </submittedName>
</protein>
<dbReference type="SUPFAM" id="SSF141694">
    <property type="entry name" value="AF2212/PG0164-like"/>
    <property type="match status" value="1"/>
</dbReference>
<dbReference type="InterPro" id="IPR015018">
    <property type="entry name" value="DUF1905"/>
</dbReference>
<reference evidence="1 2" key="1">
    <citation type="submission" date="2023-06" db="EMBL/GenBank/DDBJ databases">
        <title>Rock-solubilizing bacteria, Microbacterium invictum, promotes re-establishment of vegetation in rocky wasteland by accelerating rock bio-weathering and reshaping soil bacterial community.</title>
        <authorList>
            <person name="Liu C."/>
        </authorList>
    </citation>
    <scope>NUCLEOTIDE SEQUENCE [LARGE SCALE GENOMIC DNA]</scope>
    <source>
        <strain evidence="1 2">X-18</strain>
    </source>
</reference>
<keyword evidence="2" id="KW-1185">Reference proteome</keyword>
<dbReference type="Proteomes" id="UP001324533">
    <property type="component" value="Chromosome"/>
</dbReference>
<gene>
    <name evidence="1" type="ORF">T9R20_01155</name>
</gene>
<dbReference type="Pfam" id="PF08922">
    <property type="entry name" value="DUF1905"/>
    <property type="match status" value="1"/>
</dbReference>
<proteinExistence type="predicted"/>
<dbReference type="Pfam" id="PF13376">
    <property type="entry name" value="OmdA"/>
    <property type="match status" value="1"/>
</dbReference>
<dbReference type="EMBL" id="CP139779">
    <property type="protein sequence ID" value="WQB70598.1"/>
    <property type="molecule type" value="Genomic_DNA"/>
</dbReference>
<dbReference type="Gene3D" id="2.40.30.100">
    <property type="entry name" value="AF2212/PG0164-like"/>
    <property type="match status" value="1"/>
</dbReference>
<accession>A0ABZ0VAF3</accession>
<dbReference type="InterPro" id="IPR037079">
    <property type="entry name" value="AF2212/PG0164-like_sf"/>
</dbReference>
<evidence type="ECO:0000313" key="2">
    <source>
        <dbReference type="Proteomes" id="UP001324533"/>
    </source>
</evidence>
<evidence type="ECO:0000313" key="1">
    <source>
        <dbReference type="EMBL" id="WQB70598.1"/>
    </source>
</evidence>
<name>A0ABZ0VAF3_9MICO</name>
<sequence>MRFTTTLRRFGNNTGIEVPPEVIEALGGGKRPAVSVRIGDFAFTSTVGVMQGLTLIPFSAERRAQSGLSGGEEITVDLELDSAPRTAVVPDDLRAALDSAGKTDAFARLSPSARRAHVTQVEGAKAAETRARRIAAIVDRL</sequence>
<organism evidence="1 2">
    <name type="scientific">Microbacterium invictum</name>
    <dbReference type="NCBI Taxonomy" id="515415"/>
    <lineage>
        <taxon>Bacteria</taxon>
        <taxon>Bacillati</taxon>
        <taxon>Actinomycetota</taxon>
        <taxon>Actinomycetes</taxon>
        <taxon>Micrococcales</taxon>
        <taxon>Microbacteriaceae</taxon>
        <taxon>Microbacterium</taxon>
    </lineage>
</organism>
<dbReference type="RefSeq" id="WP_322410738.1">
    <property type="nucleotide sequence ID" value="NZ_CP139779.1"/>
</dbReference>